<comment type="caution">
    <text evidence="1">The sequence shown here is derived from an EMBL/GenBank/DDBJ whole genome shotgun (WGS) entry which is preliminary data.</text>
</comment>
<dbReference type="Proteomes" id="UP001433508">
    <property type="component" value="Unassembled WGS sequence"/>
</dbReference>
<sequence>MFSIWQVIIYGMVFSSAMLIGYDSGYLNGVLGSSEFQHRYGVSADGGQTWYLTPRTRSLFSSLLVVGAVVGALAASVLTNRVGRKGSFLVVAIFYAVGVAVQAAGSAYAAFIMGRVFTGVGLGLVSVVTPGYLVEASSGKSRGRMIATYQQVLTLGNIMACAFSLGTSNLPGANNWRITVALQLVLALIVFIGALVAPESPVMLMHWGKPEQAAKSISLLRNQTAESEEVGVAMREIREWLDEQASVGKVNIVECFEGTNLRRTLIGSAMGLMQMLTGINFWFGYGTTFFQAAGIKNAYLVSLILALVNSVFTVPSIYLIEKIGRRACLFIGGCIMCLFQLVTGIVHSCIPHSIASNNMLIAGAVFFIAAYAGTWGPVGWTTMTEPYSARLRTPSTSVALVIYWVITWAVGFAVPYMVDSTAGDLGVNVAYVWVGTIAFALMWAFFCVPELAGLSTREVDMLFEQKIPAWRSKKWSKQLRTLNGVDATSDNSEKSVQSEALSQKQRCKQG</sequence>
<keyword evidence="1" id="KW-0762">Sugar transport</keyword>
<reference evidence="2" key="1">
    <citation type="journal article" date="2024" name="Front. Bioeng. Biotechnol.">
        <title>Genome-scale model development and genomic sequencing of the oleaginous clade Lipomyces.</title>
        <authorList>
            <person name="Czajka J.J."/>
            <person name="Han Y."/>
            <person name="Kim J."/>
            <person name="Mondo S.J."/>
            <person name="Hofstad B.A."/>
            <person name="Robles A."/>
            <person name="Haridas S."/>
            <person name="Riley R."/>
            <person name="LaButti K."/>
            <person name="Pangilinan J."/>
            <person name="Andreopoulos W."/>
            <person name="Lipzen A."/>
            <person name="Yan J."/>
            <person name="Wang M."/>
            <person name="Ng V."/>
            <person name="Grigoriev I.V."/>
            <person name="Spatafora J.W."/>
            <person name="Magnuson J.K."/>
            <person name="Baker S.E."/>
            <person name="Pomraning K.R."/>
        </authorList>
    </citation>
    <scope>NUCLEOTIDE SEQUENCE [LARGE SCALE GENOMIC DNA]</scope>
    <source>
        <strain evidence="2">CBS 7786</strain>
    </source>
</reference>
<accession>A0ACC3T3S0</accession>
<dbReference type="EMBL" id="MU971354">
    <property type="protein sequence ID" value="KAK9238587.1"/>
    <property type="molecule type" value="Genomic_DNA"/>
</dbReference>
<evidence type="ECO:0000313" key="2">
    <source>
        <dbReference type="Proteomes" id="UP001433508"/>
    </source>
</evidence>
<evidence type="ECO:0000313" key="1">
    <source>
        <dbReference type="EMBL" id="KAK9238587.1"/>
    </source>
</evidence>
<keyword evidence="2" id="KW-1185">Reference proteome</keyword>
<gene>
    <name evidence="1" type="ORF">V1525DRAFT_400478</name>
</gene>
<name>A0ACC3T3S0_LIPKO</name>
<keyword evidence="1" id="KW-0813">Transport</keyword>
<proteinExistence type="predicted"/>
<protein>
    <submittedName>
        <fullName evidence="1">High-affinity glucose transporter RGT2</fullName>
    </submittedName>
</protein>
<organism evidence="1 2">
    <name type="scientific">Lipomyces kononenkoae</name>
    <name type="common">Yeast</name>
    <dbReference type="NCBI Taxonomy" id="34357"/>
    <lineage>
        <taxon>Eukaryota</taxon>
        <taxon>Fungi</taxon>
        <taxon>Dikarya</taxon>
        <taxon>Ascomycota</taxon>
        <taxon>Saccharomycotina</taxon>
        <taxon>Lipomycetes</taxon>
        <taxon>Lipomycetales</taxon>
        <taxon>Lipomycetaceae</taxon>
        <taxon>Lipomyces</taxon>
    </lineage>
</organism>